<accession>A0ABZ1WN35</accession>
<evidence type="ECO:0000313" key="1">
    <source>
        <dbReference type="EMBL" id="WUT41150.1"/>
    </source>
</evidence>
<organism evidence="1 2">
    <name type="scientific">Streptomyces pseudovenezuelae</name>
    <dbReference type="NCBI Taxonomy" id="67350"/>
    <lineage>
        <taxon>Bacteria</taxon>
        <taxon>Bacillati</taxon>
        <taxon>Actinomycetota</taxon>
        <taxon>Actinomycetes</taxon>
        <taxon>Kitasatosporales</taxon>
        <taxon>Streptomycetaceae</taxon>
        <taxon>Streptomyces</taxon>
        <taxon>Streptomyces aurantiacus group</taxon>
    </lineage>
</organism>
<reference evidence="1" key="1">
    <citation type="submission" date="2022-10" db="EMBL/GenBank/DDBJ databases">
        <title>The complete genomes of actinobacterial strains from the NBC collection.</title>
        <authorList>
            <person name="Joergensen T.S."/>
            <person name="Alvarez Arevalo M."/>
            <person name="Sterndorff E.B."/>
            <person name="Faurdal D."/>
            <person name="Vuksanovic O."/>
            <person name="Mourched A.-S."/>
            <person name="Charusanti P."/>
            <person name="Shaw S."/>
            <person name="Blin K."/>
            <person name="Weber T."/>
        </authorList>
    </citation>
    <scope>NUCLEOTIDE SEQUENCE</scope>
    <source>
        <strain evidence="1">NBC_00686</strain>
    </source>
</reference>
<name>A0ABZ1WN35_9ACTN</name>
<keyword evidence="2" id="KW-1185">Reference proteome</keyword>
<dbReference type="EMBL" id="CP109011">
    <property type="protein sequence ID" value="WUT41150.1"/>
    <property type="molecule type" value="Genomic_DNA"/>
</dbReference>
<sequence>MNRWSARRSASRFAVVDGLRVPFQRAGHGPTVVLERSREVADQIASFTATRPERHTS</sequence>
<protein>
    <submittedName>
        <fullName evidence="1">Uncharacterized protein</fullName>
    </submittedName>
</protein>
<dbReference type="RefSeq" id="WP_329257830.1">
    <property type="nucleotide sequence ID" value="NZ_CP109011.1"/>
</dbReference>
<dbReference type="Proteomes" id="UP001432168">
    <property type="component" value="Chromosome"/>
</dbReference>
<evidence type="ECO:0000313" key="2">
    <source>
        <dbReference type="Proteomes" id="UP001432168"/>
    </source>
</evidence>
<gene>
    <name evidence="1" type="ORF">OG929_02260</name>
</gene>
<proteinExistence type="predicted"/>